<gene>
    <name evidence="2" type="ORF">MSVAZ_1309</name>
</gene>
<feature type="transmembrane region" description="Helical" evidence="1">
    <location>
        <begin position="12"/>
        <end position="32"/>
    </location>
</feature>
<reference evidence="2 3" key="1">
    <citation type="submission" date="2014-07" db="EMBL/GenBank/DDBJ databases">
        <title>Methanogenic archaea and the global carbon cycle.</title>
        <authorList>
            <person name="Henriksen J.R."/>
            <person name="Luke J."/>
            <person name="Reinhart S."/>
            <person name="Benedict M.N."/>
            <person name="Youngblut N.D."/>
            <person name="Metcalf M.E."/>
            <person name="Whitaker R.J."/>
            <person name="Metcalf W.W."/>
        </authorList>
    </citation>
    <scope>NUCLEOTIDE SEQUENCE [LARGE SCALE GENOMIC DNA]</scope>
    <source>
        <strain evidence="2 3">Z-761</strain>
    </source>
</reference>
<dbReference type="AlphaFoldDB" id="A0A0E3Q4V9"/>
<evidence type="ECO:0000256" key="1">
    <source>
        <dbReference type="SAM" id="Phobius"/>
    </source>
</evidence>
<protein>
    <submittedName>
        <fullName evidence="2">Uncharacterized protein</fullName>
    </submittedName>
</protein>
<keyword evidence="1" id="KW-1133">Transmembrane helix</keyword>
<feature type="transmembrane region" description="Helical" evidence="1">
    <location>
        <begin position="52"/>
        <end position="73"/>
    </location>
</feature>
<keyword evidence="3" id="KW-1185">Reference proteome</keyword>
<dbReference type="HOGENOM" id="CLU_759946_0_0_2"/>
<organism evidence="2 3">
    <name type="scientific">Methanosarcina vacuolata Z-761</name>
    <dbReference type="NCBI Taxonomy" id="1434123"/>
    <lineage>
        <taxon>Archaea</taxon>
        <taxon>Methanobacteriati</taxon>
        <taxon>Methanobacteriota</taxon>
        <taxon>Stenosarchaea group</taxon>
        <taxon>Methanomicrobia</taxon>
        <taxon>Methanosarcinales</taxon>
        <taxon>Methanosarcinaceae</taxon>
        <taxon>Methanosarcina</taxon>
    </lineage>
</organism>
<feature type="transmembrane region" description="Helical" evidence="1">
    <location>
        <begin position="212"/>
        <end position="241"/>
    </location>
</feature>
<dbReference type="Proteomes" id="UP000033096">
    <property type="component" value="Chromosome"/>
</dbReference>
<dbReference type="PATRIC" id="fig|1434123.4.peg.1558"/>
<feature type="transmembrane region" description="Helical" evidence="1">
    <location>
        <begin position="247"/>
        <end position="271"/>
    </location>
</feature>
<feature type="transmembrane region" description="Helical" evidence="1">
    <location>
        <begin position="162"/>
        <end position="185"/>
    </location>
</feature>
<proteinExistence type="predicted"/>
<sequence>MKIQEIYNKISANYLFISPILSGVIILIYLFFTTKVKIFHFYYQDQLYYAQILGSIGPSIILGYEFALINYFYSNVHQTFKKLKPLFQDNQYLIFLYFLNKKLCKSWLYYLTIIIVLIPFAIPELHGLLEYILFNGTKPDYYYLSEHEPTFWSLLLDIFNDIVMYLVLFLMAVIIWIMIELVIIIKELRERYSISINVFDIDEAGGLKSLKYFILLIVSSYFIIITLAMIASISPTAIIFISISPSSIITIELIILSLMLLVGVILFIITYQTIENLIDKGVKSELKKISEMYKETYDKIIEISSNKKDNNNEKKLNESKMILDILEKKERKIKEIYHKRLDFKAISTFIMTLLLPIITKLLPIITQSKK</sequence>
<feature type="transmembrane region" description="Helical" evidence="1">
    <location>
        <begin position="341"/>
        <end position="365"/>
    </location>
</feature>
<feature type="transmembrane region" description="Helical" evidence="1">
    <location>
        <begin position="107"/>
        <end position="129"/>
    </location>
</feature>
<accession>A0A0E3Q4V9</accession>
<evidence type="ECO:0000313" key="2">
    <source>
        <dbReference type="EMBL" id="AKB43578.1"/>
    </source>
</evidence>
<name>A0A0E3Q4V9_9EURY</name>
<dbReference type="EMBL" id="CP009520">
    <property type="protein sequence ID" value="AKB43578.1"/>
    <property type="molecule type" value="Genomic_DNA"/>
</dbReference>
<dbReference type="KEGG" id="mvc:MSVAZ_1309"/>
<keyword evidence="1" id="KW-0812">Transmembrane</keyword>
<keyword evidence="1" id="KW-0472">Membrane</keyword>
<evidence type="ECO:0000313" key="3">
    <source>
        <dbReference type="Proteomes" id="UP000033096"/>
    </source>
</evidence>